<protein>
    <submittedName>
        <fullName evidence="2">Uncharacterized protein</fullName>
    </submittedName>
</protein>
<keyword evidence="3" id="KW-1185">Reference proteome</keyword>
<reference evidence="2" key="1">
    <citation type="submission" date="2021-01" db="EMBL/GenBank/DDBJ databases">
        <title>Whole genome shotgun sequence of Acrocarpospora phusangensis NBRC 108782.</title>
        <authorList>
            <person name="Komaki H."/>
            <person name="Tamura T."/>
        </authorList>
    </citation>
    <scope>NUCLEOTIDE SEQUENCE</scope>
    <source>
        <strain evidence="2">NBRC 108782</strain>
    </source>
</reference>
<evidence type="ECO:0000313" key="3">
    <source>
        <dbReference type="Proteomes" id="UP000640052"/>
    </source>
</evidence>
<comment type="caution">
    <text evidence="2">The sequence shown here is derived from an EMBL/GenBank/DDBJ whole genome shotgun (WGS) entry which is preliminary data.</text>
</comment>
<sequence length="202" mass="21728">MADTHSGAGYEAVPTEERRERPPETGKIRHRPQTALDGLREMIVGYGGVVYGWVRILVVLTVLAGCGAQHQGNAAPTPRERVPMADPEEPIAVAGDDPRIYVNQTGLWMQAGTPPSRLAYRSDGKCLVLVTDEGRTLVPAWPPGSRPISEGGRRGVDAPGIGRVFDGDRIPDVGGGYWAADRPELAGVMVPKSCRSSAFWVF</sequence>
<evidence type="ECO:0000313" key="2">
    <source>
        <dbReference type="EMBL" id="GIH26245.1"/>
    </source>
</evidence>
<feature type="region of interest" description="Disordered" evidence="1">
    <location>
        <begin position="1"/>
        <end position="29"/>
    </location>
</feature>
<gene>
    <name evidence="2" type="ORF">Aph01nite_45550</name>
</gene>
<dbReference type="AlphaFoldDB" id="A0A919QGV9"/>
<dbReference type="EMBL" id="BOOA01000037">
    <property type="protein sequence ID" value="GIH26245.1"/>
    <property type="molecule type" value="Genomic_DNA"/>
</dbReference>
<accession>A0A919QGV9</accession>
<dbReference type="Proteomes" id="UP000640052">
    <property type="component" value="Unassembled WGS sequence"/>
</dbReference>
<evidence type="ECO:0000256" key="1">
    <source>
        <dbReference type="SAM" id="MobiDB-lite"/>
    </source>
</evidence>
<organism evidence="2 3">
    <name type="scientific">Acrocarpospora phusangensis</name>
    <dbReference type="NCBI Taxonomy" id="1070424"/>
    <lineage>
        <taxon>Bacteria</taxon>
        <taxon>Bacillati</taxon>
        <taxon>Actinomycetota</taxon>
        <taxon>Actinomycetes</taxon>
        <taxon>Streptosporangiales</taxon>
        <taxon>Streptosporangiaceae</taxon>
        <taxon>Acrocarpospora</taxon>
    </lineage>
</organism>
<name>A0A919QGV9_9ACTN</name>
<feature type="compositionally biased region" description="Basic and acidic residues" evidence="1">
    <location>
        <begin position="15"/>
        <end position="27"/>
    </location>
</feature>
<proteinExistence type="predicted"/>